<dbReference type="GeneID" id="95452355"/>
<name>A0ABX6B9R5_9ACTN</name>
<feature type="region of interest" description="Disordered" evidence="1">
    <location>
        <begin position="49"/>
        <end position="70"/>
    </location>
</feature>
<dbReference type="Proteomes" id="UP000326029">
    <property type="component" value="Chromosome"/>
</dbReference>
<evidence type="ECO:0008006" key="4">
    <source>
        <dbReference type="Google" id="ProtNLM"/>
    </source>
</evidence>
<dbReference type="RefSeq" id="WP_152369424.1">
    <property type="nucleotide sequence ID" value="NZ_CP023693.1"/>
</dbReference>
<sequence>MRHTYVNLCALGLIVGAAVALIALGLPSEQIIAVSTAAGVLYTAWHQANNRTSPREQDVPRANDGQQDPS</sequence>
<organism evidence="2 3">
    <name type="scientific">Streptomyces cinereoruber</name>
    <dbReference type="NCBI Taxonomy" id="67260"/>
    <lineage>
        <taxon>Bacteria</taxon>
        <taxon>Bacillati</taxon>
        <taxon>Actinomycetota</taxon>
        <taxon>Actinomycetes</taxon>
        <taxon>Kitasatosporales</taxon>
        <taxon>Streptomycetaceae</taxon>
        <taxon>Streptomyces</taxon>
    </lineage>
</organism>
<reference evidence="2 3" key="1">
    <citation type="submission" date="2017-09" db="EMBL/GenBank/DDBJ databases">
        <authorList>
            <person name="Lee N."/>
            <person name="Cho B.-K."/>
        </authorList>
    </citation>
    <scope>NUCLEOTIDE SEQUENCE [LARGE SCALE GENOMIC DNA]</scope>
    <source>
        <strain evidence="2 3">ATCC 19740</strain>
    </source>
</reference>
<accession>A0ABX6B9R5</accession>
<gene>
    <name evidence="2" type="ORF">CP977_00905</name>
</gene>
<protein>
    <recommendedName>
        <fullName evidence="4">Secreted protein</fullName>
    </recommendedName>
</protein>
<proteinExistence type="predicted"/>
<evidence type="ECO:0000313" key="2">
    <source>
        <dbReference type="EMBL" id="QEV30930.1"/>
    </source>
</evidence>
<dbReference type="EMBL" id="CP023693">
    <property type="protein sequence ID" value="QEV30930.1"/>
    <property type="molecule type" value="Genomic_DNA"/>
</dbReference>
<evidence type="ECO:0000313" key="3">
    <source>
        <dbReference type="Proteomes" id="UP000326029"/>
    </source>
</evidence>
<keyword evidence="3" id="KW-1185">Reference proteome</keyword>
<evidence type="ECO:0000256" key="1">
    <source>
        <dbReference type="SAM" id="MobiDB-lite"/>
    </source>
</evidence>